<name>F4A2S5_MAHA5</name>
<dbReference type="eggNOG" id="COG0228">
    <property type="taxonomic scope" value="Bacteria"/>
</dbReference>
<sequence length="81" mass="9180">MAVRMRLKRMGAKKAPFYRIVVADSRSPRDGRFIEEIGYYNPMVQPAVVQIDNEKALEWIKKGAKPSDTVRALLKQSGTIS</sequence>
<dbReference type="OrthoDB" id="9807878at2"/>
<dbReference type="FunFam" id="3.30.1320.10:FF:000002">
    <property type="entry name" value="30S ribosomal protein S16"/>
    <property type="match status" value="1"/>
</dbReference>
<dbReference type="KEGG" id="mas:Mahau_1057"/>
<dbReference type="STRING" id="697281.Mahau_1057"/>
<dbReference type="PANTHER" id="PTHR12919">
    <property type="entry name" value="30S RIBOSOMAL PROTEIN S16"/>
    <property type="match status" value="1"/>
</dbReference>
<reference evidence="5" key="1">
    <citation type="submission" date="2010-11" db="EMBL/GenBank/DDBJ databases">
        <title>The complete genome of Mahella australiensis DSM 15567.</title>
        <authorList>
            <consortium name="US DOE Joint Genome Institute (JGI-PGF)"/>
            <person name="Lucas S."/>
            <person name="Copeland A."/>
            <person name="Lapidus A."/>
            <person name="Bruce D."/>
            <person name="Goodwin L."/>
            <person name="Pitluck S."/>
            <person name="Kyrpides N."/>
            <person name="Mavromatis K."/>
            <person name="Pagani I."/>
            <person name="Ivanova N."/>
            <person name="Teshima H."/>
            <person name="Brettin T."/>
            <person name="Detter J.C."/>
            <person name="Han C."/>
            <person name="Tapia R."/>
            <person name="Land M."/>
            <person name="Hauser L."/>
            <person name="Markowitz V."/>
            <person name="Cheng J.-F."/>
            <person name="Hugenholtz P."/>
            <person name="Woyke T."/>
            <person name="Wu D."/>
            <person name="Spring S."/>
            <person name="Pukall R."/>
            <person name="Steenblock K."/>
            <person name="Schneider S."/>
            <person name="Klenk H.-P."/>
            <person name="Eisen J.A."/>
        </authorList>
    </citation>
    <scope>NUCLEOTIDE SEQUENCE [LARGE SCALE GENOMIC DNA]</scope>
    <source>
        <strain evidence="5">DSM 15567 / CIP 107919 / 50-1 BON</strain>
    </source>
</reference>
<dbReference type="HOGENOM" id="CLU_100590_5_0_9"/>
<dbReference type="GO" id="GO:0015935">
    <property type="term" value="C:small ribosomal subunit"/>
    <property type="evidence" value="ECO:0007669"/>
    <property type="project" value="TreeGrafter"/>
</dbReference>
<evidence type="ECO:0000313" key="4">
    <source>
        <dbReference type="EMBL" id="AEE96255.1"/>
    </source>
</evidence>
<dbReference type="Gene3D" id="3.30.1320.10">
    <property type="match status" value="1"/>
</dbReference>
<keyword evidence="5" id="KW-1185">Reference proteome</keyword>
<organism evidence="4 5">
    <name type="scientific">Mahella australiensis (strain DSM 15567 / CIP 107919 / 50-1 BON)</name>
    <dbReference type="NCBI Taxonomy" id="697281"/>
    <lineage>
        <taxon>Bacteria</taxon>
        <taxon>Bacillati</taxon>
        <taxon>Bacillota</taxon>
        <taxon>Clostridia</taxon>
        <taxon>Thermoanaerobacterales</taxon>
        <taxon>Thermoanaerobacterales Family IV. Incertae Sedis</taxon>
        <taxon>Mahella</taxon>
    </lineage>
</organism>
<dbReference type="AlphaFoldDB" id="F4A2S5"/>
<evidence type="ECO:0000313" key="5">
    <source>
        <dbReference type="Proteomes" id="UP000008457"/>
    </source>
</evidence>
<dbReference type="EMBL" id="CP002360">
    <property type="protein sequence ID" value="AEE96255.1"/>
    <property type="molecule type" value="Genomic_DNA"/>
</dbReference>
<dbReference type="Pfam" id="PF00886">
    <property type="entry name" value="Ribosomal_S16"/>
    <property type="match status" value="1"/>
</dbReference>
<dbReference type="HAMAP" id="MF_00385">
    <property type="entry name" value="Ribosomal_bS16"/>
    <property type="match status" value="1"/>
</dbReference>
<dbReference type="SUPFAM" id="SSF54565">
    <property type="entry name" value="Ribosomal protein S16"/>
    <property type="match status" value="1"/>
</dbReference>
<dbReference type="InterPro" id="IPR020592">
    <property type="entry name" value="Ribosomal_bS16_CS"/>
</dbReference>
<dbReference type="GO" id="GO:0005737">
    <property type="term" value="C:cytoplasm"/>
    <property type="evidence" value="ECO:0007669"/>
    <property type="project" value="UniProtKB-ARBA"/>
</dbReference>
<proteinExistence type="inferred from homology"/>
<dbReference type="GO" id="GO:0003735">
    <property type="term" value="F:structural constituent of ribosome"/>
    <property type="evidence" value="ECO:0007669"/>
    <property type="project" value="InterPro"/>
</dbReference>
<dbReference type="PANTHER" id="PTHR12919:SF20">
    <property type="entry name" value="SMALL RIBOSOMAL SUBUNIT PROTEIN BS16M"/>
    <property type="match status" value="1"/>
</dbReference>
<dbReference type="RefSeq" id="WP_013780685.1">
    <property type="nucleotide sequence ID" value="NC_015520.1"/>
</dbReference>
<keyword evidence="2 3" id="KW-0687">Ribonucleoprotein</keyword>
<evidence type="ECO:0000256" key="1">
    <source>
        <dbReference type="ARBA" id="ARBA00022980"/>
    </source>
</evidence>
<dbReference type="PROSITE" id="PS00732">
    <property type="entry name" value="RIBOSOMAL_S16"/>
    <property type="match status" value="1"/>
</dbReference>
<keyword evidence="1 3" id="KW-0689">Ribosomal protein</keyword>
<accession>F4A2S5</accession>
<evidence type="ECO:0000256" key="3">
    <source>
        <dbReference type="HAMAP-Rule" id="MF_00385"/>
    </source>
</evidence>
<reference evidence="4 5" key="2">
    <citation type="journal article" date="2011" name="Stand. Genomic Sci.">
        <title>Complete genome sequence of Mahella australiensis type strain (50-1 BON).</title>
        <authorList>
            <person name="Sikorski J."/>
            <person name="Teshima H."/>
            <person name="Nolan M."/>
            <person name="Lucas S."/>
            <person name="Hammon N."/>
            <person name="Deshpande S."/>
            <person name="Cheng J.F."/>
            <person name="Pitluck S."/>
            <person name="Liolios K."/>
            <person name="Pagani I."/>
            <person name="Ivanova N."/>
            <person name="Huntemann M."/>
            <person name="Mavromatis K."/>
            <person name="Ovchinikova G."/>
            <person name="Pati A."/>
            <person name="Tapia R."/>
            <person name="Han C."/>
            <person name="Goodwin L."/>
            <person name="Chen A."/>
            <person name="Palaniappan K."/>
            <person name="Land M."/>
            <person name="Hauser L."/>
            <person name="Ngatchou-Djao O.D."/>
            <person name="Rohde M."/>
            <person name="Pukall R."/>
            <person name="Spring S."/>
            <person name="Abt B."/>
            <person name="Goker M."/>
            <person name="Detter J.C."/>
            <person name="Woyke T."/>
            <person name="Bristow J."/>
            <person name="Markowitz V."/>
            <person name="Hugenholtz P."/>
            <person name="Eisen J.A."/>
            <person name="Kyrpides N.C."/>
            <person name="Klenk H.P."/>
            <person name="Lapidus A."/>
        </authorList>
    </citation>
    <scope>NUCLEOTIDE SEQUENCE [LARGE SCALE GENOMIC DNA]</scope>
    <source>
        <strain evidence="5">DSM 15567 / CIP 107919 / 50-1 BON</strain>
    </source>
</reference>
<evidence type="ECO:0000256" key="2">
    <source>
        <dbReference type="ARBA" id="ARBA00023274"/>
    </source>
</evidence>
<dbReference type="GO" id="GO:0006412">
    <property type="term" value="P:translation"/>
    <property type="evidence" value="ECO:0007669"/>
    <property type="project" value="UniProtKB-UniRule"/>
</dbReference>
<comment type="similarity">
    <text evidence="3">Belongs to the bacterial ribosomal protein bS16 family.</text>
</comment>
<dbReference type="Proteomes" id="UP000008457">
    <property type="component" value="Chromosome"/>
</dbReference>
<dbReference type="NCBIfam" id="TIGR00002">
    <property type="entry name" value="S16"/>
    <property type="match status" value="1"/>
</dbReference>
<protein>
    <recommendedName>
        <fullName evidence="3">Small ribosomal subunit protein bS16</fullName>
    </recommendedName>
</protein>
<dbReference type="InterPro" id="IPR000307">
    <property type="entry name" value="Ribosomal_bS16"/>
</dbReference>
<gene>
    <name evidence="3" type="primary">rpsP</name>
    <name evidence="4" type="ordered locus">Mahau_1057</name>
</gene>
<dbReference type="InterPro" id="IPR023803">
    <property type="entry name" value="Ribosomal_bS16_dom_sf"/>
</dbReference>